<name>A0A7Z7QWZ0_STASC</name>
<sequence length="307" mass="33579">MLFGRLTERAQRVLAHAQEEAIRLNHSNIGTEHLLLGLMKEPEGIAAKVLESFNITEDKVIEEVEKLIGHGQDHVGTLHYTPRAKKVIELSMDEARKLHHNFVGTEHILLGLIRENEGVAARVFANLDLNITKARAQVVKALGNPEMSNKNAQASKSNNTPTLDSLARDLTVIAKDGTLDPVIGRDKEITRVIEVLSRRTKNNPVLIGEPGVGKTAIAEGLAQAIVNNEVPETLKDKRVMSLDMGTVVAGTKYRGEFEERLKKVMEEIQQAGNVILFIDELHTLVGAGGAEGAIDASNIFETGISTW</sequence>
<dbReference type="CDD" id="cd00009">
    <property type="entry name" value="AAA"/>
    <property type="match status" value="1"/>
</dbReference>
<evidence type="ECO:0000256" key="4">
    <source>
        <dbReference type="PROSITE-ProRule" id="PRU01251"/>
    </source>
</evidence>
<dbReference type="InterPro" id="IPR050130">
    <property type="entry name" value="ClpA_ClpB"/>
</dbReference>
<dbReference type="InterPro" id="IPR036628">
    <property type="entry name" value="Clp_N_dom_sf"/>
</dbReference>
<dbReference type="SUPFAM" id="SSF81923">
    <property type="entry name" value="Double Clp-N motif"/>
    <property type="match status" value="1"/>
</dbReference>
<dbReference type="FunFam" id="1.10.1780.10:FF:000001">
    <property type="entry name" value="ATP-dependent Clp protease ATP-binding subunit"/>
    <property type="match status" value="1"/>
</dbReference>
<dbReference type="InterPro" id="IPR003959">
    <property type="entry name" value="ATPase_AAA_core"/>
</dbReference>
<dbReference type="InterPro" id="IPR027417">
    <property type="entry name" value="P-loop_NTPase"/>
</dbReference>
<evidence type="ECO:0000256" key="2">
    <source>
        <dbReference type="ARBA" id="ARBA00022741"/>
    </source>
</evidence>
<reference evidence="6" key="1">
    <citation type="submission" date="2018-06" db="EMBL/GenBank/DDBJ databases">
        <authorList>
            <consortium name="Pathogen Informatics"/>
            <person name="Doyle S."/>
        </authorList>
    </citation>
    <scope>NUCLEOTIDE SEQUENCE [LARGE SCALE GENOMIC DNA]</scope>
    <source>
        <strain evidence="6">NCTC12218</strain>
    </source>
</reference>
<evidence type="ECO:0000313" key="6">
    <source>
        <dbReference type="EMBL" id="SUN30481.1"/>
    </source>
</evidence>
<dbReference type="PANTHER" id="PTHR11638">
    <property type="entry name" value="ATP-DEPENDENT CLP PROTEASE"/>
    <property type="match status" value="1"/>
</dbReference>
<protein>
    <submittedName>
        <fullName evidence="6">Endopeptidase Clp ATP-binding subunit C</fullName>
    </submittedName>
</protein>
<proteinExistence type="predicted"/>
<feature type="domain" description="Clp R" evidence="5">
    <location>
        <begin position="3"/>
        <end position="144"/>
    </location>
</feature>
<dbReference type="GO" id="GO:0005524">
    <property type="term" value="F:ATP binding"/>
    <property type="evidence" value="ECO:0007669"/>
    <property type="project" value="UniProtKB-KW"/>
</dbReference>
<dbReference type="GO" id="GO:0005737">
    <property type="term" value="C:cytoplasm"/>
    <property type="evidence" value="ECO:0007669"/>
    <property type="project" value="TreeGrafter"/>
</dbReference>
<dbReference type="GO" id="GO:0034605">
    <property type="term" value="P:cellular response to heat"/>
    <property type="evidence" value="ECO:0007669"/>
    <property type="project" value="TreeGrafter"/>
</dbReference>
<comment type="caution">
    <text evidence="6">The sequence shown here is derived from an EMBL/GenBank/DDBJ whole genome shotgun (WGS) entry which is preliminary data.</text>
</comment>
<keyword evidence="3 6" id="KW-0067">ATP-binding</keyword>
<dbReference type="InterPro" id="IPR003593">
    <property type="entry name" value="AAA+_ATPase"/>
</dbReference>
<evidence type="ECO:0000259" key="5">
    <source>
        <dbReference type="PROSITE" id="PS51903"/>
    </source>
</evidence>
<dbReference type="Pfam" id="PF02861">
    <property type="entry name" value="Clp_N"/>
    <property type="match status" value="1"/>
</dbReference>
<dbReference type="PANTHER" id="PTHR11638:SF18">
    <property type="entry name" value="HEAT SHOCK PROTEIN 104"/>
    <property type="match status" value="1"/>
</dbReference>
<keyword evidence="2" id="KW-0547">Nucleotide-binding</keyword>
<dbReference type="Pfam" id="PF00004">
    <property type="entry name" value="AAA"/>
    <property type="match status" value="1"/>
</dbReference>
<dbReference type="EMBL" id="UHEF01000003">
    <property type="protein sequence ID" value="SUN30481.1"/>
    <property type="molecule type" value="Genomic_DNA"/>
</dbReference>
<keyword evidence="1 4" id="KW-0677">Repeat</keyword>
<dbReference type="PROSITE" id="PS51903">
    <property type="entry name" value="CLP_R"/>
    <property type="match status" value="1"/>
</dbReference>
<organism evidence="6">
    <name type="scientific">Staphylococcus schleiferi</name>
    <dbReference type="NCBI Taxonomy" id="1295"/>
    <lineage>
        <taxon>Bacteria</taxon>
        <taxon>Bacillati</taxon>
        <taxon>Bacillota</taxon>
        <taxon>Bacilli</taxon>
        <taxon>Bacillales</taxon>
        <taxon>Staphylococcaceae</taxon>
        <taxon>Staphylococcus</taxon>
    </lineage>
</organism>
<dbReference type="SUPFAM" id="SSF52540">
    <property type="entry name" value="P-loop containing nucleoside triphosphate hydrolases"/>
    <property type="match status" value="1"/>
</dbReference>
<dbReference type="Gene3D" id="1.10.1780.10">
    <property type="entry name" value="Clp, N-terminal domain"/>
    <property type="match status" value="1"/>
</dbReference>
<dbReference type="AlphaFoldDB" id="A0A7Z7QWZ0"/>
<dbReference type="SMART" id="SM00382">
    <property type="entry name" value="AAA"/>
    <property type="match status" value="1"/>
</dbReference>
<evidence type="ECO:0000256" key="1">
    <source>
        <dbReference type="ARBA" id="ARBA00022737"/>
    </source>
</evidence>
<evidence type="ECO:0000256" key="3">
    <source>
        <dbReference type="ARBA" id="ARBA00022840"/>
    </source>
</evidence>
<gene>
    <name evidence="6" type="primary">clpC_3</name>
    <name evidence="6" type="ORF">NCTC12218_03079</name>
</gene>
<dbReference type="Gene3D" id="3.40.50.300">
    <property type="entry name" value="P-loop containing nucleotide triphosphate hydrolases"/>
    <property type="match status" value="1"/>
</dbReference>
<dbReference type="InterPro" id="IPR004176">
    <property type="entry name" value="Clp_R_N"/>
</dbReference>
<accession>A0A7Z7QWZ0</accession>
<dbReference type="GO" id="GO:0016887">
    <property type="term" value="F:ATP hydrolysis activity"/>
    <property type="evidence" value="ECO:0007669"/>
    <property type="project" value="InterPro"/>
</dbReference>